<dbReference type="EMBL" id="CAEKDK010000003">
    <property type="protein sequence ID" value="CAB4273080.1"/>
    <property type="molecule type" value="Genomic_DNA"/>
</dbReference>
<organism evidence="1 2">
    <name type="scientific">Prunus armeniaca</name>
    <name type="common">Apricot</name>
    <name type="synonym">Armeniaca vulgaris</name>
    <dbReference type="NCBI Taxonomy" id="36596"/>
    <lineage>
        <taxon>Eukaryota</taxon>
        <taxon>Viridiplantae</taxon>
        <taxon>Streptophyta</taxon>
        <taxon>Embryophyta</taxon>
        <taxon>Tracheophyta</taxon>
        <taxon>Spermatophyta</taxon>
        <taxon>Magnoliopsida</taxon>
        <taxon>eudicotyledons</taxon>
        <taxon>Gunneridae</taxon>
        <taxon>Pentapetalae</taxon>
        <taxon>rosids</taxon>
        <taxon>fabids</taxon>
        <taxon>Rosales</taxon>
        <taxon>Rosaceae</taxon>
        <taxon>Amygdaloideae</taxon>
        <taxon>Amygdaleae</taxon>
        <taxon>Prunus</taxon>
    </lineage>
</organism>
<accession>A0A6J5U9M1</accession>
<proteinExistence type="predicted"/>
<evidence type="ECO:0000313" key="1">
    <source>
        <dbReference type="EMBL" id="CAB4273080.1"/>
    </source>
</evidence>
<reference evidence="1 2" key="1">
    <citation type="submission" date="2020-05" db="EMBL/GenBank/DDBJ databases">
        <authorList>
            <person name="Campoy J."/>
            <person name="Schneeberger K."/>
            <person name="Spophaly S."/>
        </authorList>
    </citation>
    <scope>NUCLEOTIDE SEQUENCE [LARGE SCALE GENOMIC DNA]</scope>
    <source>
        <strain evidence="1">PruArmRojPasFocal</strain>
    </source>
</reference>
<dbReference type="AlphaFoldDB" id="A0A6J5U9M1"/>
<dbReference type="Proteomes" id="UP000507222">
    <property type="component" value="Unassembled WGS sequence"/>
</dbReference>
<gene>
    <name evidence="1" type="ORF">CURHAP_LOCUS20130</name>
</gene>
<name>A0A6J5U9M1_PRUAR</name>
<sequence length="138" mass="15471">MAPKKSKLTKVSADAPDWISGQSAAKHAEEFQAVLVHEQSKSSVRFYSPFPLSLRGPFKTPFLGPHYHQVKPESLLALDTQLVRVPFPYDLQDIDWGSGETNLERLGSSPDVPLCRKGLYSDNLELYRNTIFIQVLLG</sequence>
<protein>
    <submittedName>
        <fullName evidence="1">Uncharacterized protein</fullName>
    </submittedName>
</protein>
<evidence type="ECO:0000313" key="2">
    <source>
        <dbReference type="Proteomes" id="UP000507222"/>
    </source>
</evidence>